<keyword evidence="3" id="KW-0238">DNA-binding</keyword>
<dbReference type="EMBL" id="JAENHP010000001">
    <property type="protein sequence ID" value="MBM2613970.1"/>
    <property type="molecule type" value="Genomic_DNA"/>
</dbReference>
<reference evidence="5 6" key="1">
    <citation type="submission" date="2021-01" db="EMBL/GenBank/DDBJ databases">
        <title>Actinoplanes sp. nov. LDG1-06 isolated from lichen.</title>
        <authorList>
            <person name="Saeng-In P."/>
            <person name="Phongsopitanun W."/>
            <person name="Kanchanasin P."/>
            <person name="Yuki M."/>
            <person name="Kudo T."/>
            <person name="Ohkuma M."/>
            <person name="Tanasupawat S."/>
        </authorList>
    </citation>
    <scope>NUCLEOTIDE SEQUENCE [LARGE SCALE GENOMIC DNA]</scope>
    <source>
        <strain evidence="5 6">LDG1-06</strain>
    </source>
</reference>
<dbReference type="InterPro" id="IPR000432">
    <property type="entry name" value="DNA_mismatch_repair_MutS_C"/>
</dbReference>
<accession>A0ABS2A2P8</accession>
<proteinExistence type="predicted"/>
<dbReference type="SUPFAM" id="SSF52540">
    <property type="entry name" value="P-loop containing nucleoside triphosphate hydrolases"/>
    <property type="match status" value="1"/>
</dbReference>
<feature type="domain" description="DNA mismatch repair proteins mutS family" evidence="4">
    <location>
        <begin position="316"/>
        <end position="491"/>
    </location>
</feature>
<evidence type="ECO:0000256" key="3">
    <source>
        <dbReference type="ARBA" id="ARBA00023125"/>
    </source>
</evidence>
<organism evidence="5 6">
    <name type="scientific">Paractinoplanes ovalisporus</name>
    <dbReference type="NCBI Taxonomy" id="2810368"/>
    <lineage>
        <taxon>Bacteria</taxon>
        <taxon>Bacillati</taxon>
        <taxon>Actinomycetota</taxon>
        <taxon>Actinomycetes</taxon>
        <taxon>Micromonosporales</taxon>
        <taxon>Micromonosporaceae</taxon>
        <taxon>Paractinoplanes</taxon>
    </lineage>
</organism>
<dbReference type="PANTHER" id="PTHR11361">
    <property type="entry name" value="DNA MISMATCH REPAIR PROTEIN MUTS FAMILY MEMBER"/>
    <property type="match status" value="1"/>
</dbReference>
<dbReference type="Proteomes" id="UP000632138">
    <property type="component" value="Unassembled WGS sequence"/>
</dbReference>
<dbReference type="Gene3D" id="3.40.50.300">
    <property type="entry name" value="P-loop containing nucleotide triphosphate hydrolases"/>
    <property type="match status" value="1"/>
</dbReference>
<dbReference type="PANTHER" id="PTHR11361:SF34">
    <property type="entry name" value="DNA MISMATCH REPAIR PROTEIN MSH1, MITOCHONDRIAL"/>
    <property type="match status" value="1"/>
</dbReference>
<evidence type="ECO:0000259" key="4">
    <source>
        <dbReference type="SMART" id="SM00534"/>
    </source>
</evidence>
<comment type="caution">
    <text evidence="5">The sequence shown here is derived from an EMBL/GenBank/DDBJ whole genome shotgun (WGS) entry which is preliminary data.</text>
</comment>
<dbReference type="InterPro" id="IPR027417">
    <property type="entry name" value="P-loop_NTPase"/>
</dbReference>
<keyword evidence="6" id="KW-1185">Reference proteome</keyword>
<evidence type="ECO:0000313" key="5">
    <source>
        <dbReference type="EMBL" id="MBM2613970.1"/>
    </source>
</evidence>
<name>A0ABS2A2P8_9ACTN</name>
<dbReference type="SMART" id="SM00534">
    <property type="entry name" value="MUTSac"/>
    <property type="match status" value="1"/>
</dbReference>
<evidence type="ECO:0000256" key="1">
    <source>
        <dbReference type="ARBA" id="ARBA00022741"/>
    </source>
</evidence>
<keyword evidence="1" id="KW-0547">Nucleotide-binding</keyword>
<keyword evidence="2" id="KW-0067">ATP-binding</keyword>
<dbReference type="Pfam" id="PF00488">
    <property type="entry name" value="MutS_V"/>
    <property type="match status" value="1"/>
</dbReference>
<sequence length="492" mass="53671">MDHVGDDGLLALPATGPEPGYFPDLQLDQLVGAVVGERDAYNLKPAFHARLEDVAAVERRQAVFAALEDETLRSAVRAFCDGLARSEQLFQAAKQVRHPAMAQRWRLNAVAAYVRVVESMEAAGLPEWQTWLRHYRASASFDAMAKGARALLAELGELRYTLSISGDAITVSPFDGQEDLVAGTLAMFERFHAGEVPPHDFDLRPGAEMNQLQGAVLDLVVQLFPEVFDRVARFLDEHSTFRAPMVDVVEREFRFALSWLDFIAPVRQAGLPFCVPAMSEAARFDVVDTFDVLLARTLVAAGQSPVTNSVALRGEERMLVVTGPNQGGKTTFARTAGQLYHLAALGLPVPGRAAALHPPDAILTHFDRGDRAGEQQSRLEEEVTRMTGLLARATPRSVVILNEMFSSTTFVDARTMSVDVLREVLAADAVGVCVTFIDELSTLDPRIVSLVTGIETFTVTRGPADGDARSLALAARYGLTHDQLRARIEAHA</sequence>
<dbReference type="RefSeq" id="WP_203373900.1">
    <property type="nucleotide sequence ID" value="NZ_JAENHP010000001.1"/>
</dbReference>
<gene>
    <name evidence="5" type="ORF">JIG36_00175</name>
</gene>
<dbReference type="InterPro" id="IPR045076">
    <property type="entry name" value="MutS"/>
</dbReference>
<evidence type="ECO:0000256" key="2">
    <source>
        <dbReference type="ARBA" id="ARBA00022840"/>
    </source>
</evidence>
<protein>
    <recommendedName>
        <fullName evidence="4">DNA mismatch repair proteins mutS family domain-containing protein</fullName>
    </recommendedName>
</protein>
<evidence type="ECO:0000313" key="6">
    <source>
        <dbReference type="Proteomes" id="UP000632138"/>
    </source>
</evidence>